<dbReference type="Proteomes" id="UP000185426">
    <property type="component" value="Chromosome"/>
</dbReference>
<organism evidence="4 5">
    <name type="scientific">Bacillus safensis</name>
    <dbReference type="NCBI Taxonomy" id="561879"/>
    <lineage>
        <taxon>Bacteria</taxon>
        <taxon>Bacillati</taxon>
        <taxon>Bacillota</taxon>
        <taxon>Bacilli</taxon>
        <taxon>Bacillales</taxon>
        <taxon>Bacillaceae</taxon>
        <taxon>Bacillus</taxon>
    </lineage>
</organism>
<feature type="chain" id="PRO_5030030856" evidence="1">
    <location>
        <begin position="22"/>
        <end position="170"/>
    </location>
</feature>
<dbReference type="InterPro" id="IPR015050">
    <property type="entry name" value="BofC_C"/>
</dbReference>
<feature type="domain" description="Bypass of forespore C C-terminal" evidence="2">
    <location>
        <begin position="89"/>
        <end position="162"/>
    </location>
</feature>
<dbReference type="EMBL" id="CP015607">
    <property type="protein sequence ID" value="APT45860.1"/>
    <property type="molecule type" value="Genomic_DNA"/>
</dbReference>
<proteinExistence type="predicted"/>
<dbReference type="InterPro" id="IPR038118">
    <property type="entry name" value="BOFC_N_sf"/>
</dbReference>
<evidence type="ECO:0000256" key="1">
    <source>
        <dbReference type="SAM" id="SignalP"/>
    </source>
</evidence>
<keyword evidence="1" id="KW-0732">Signal</keyword>
<name>A0A1L6ZH66_BACIA</name>
<evidence type="ECO:0000313" key="4">
    <source>
        <dbReference type="EMBL" id="APT45860.1"/>
    </source>
</evidence>
<dbReference type="Gene3D" id="3.30.70.1740">
    <property type="entry name" value="Bypass-of-forespore C, C-terminal domain"/>
    <property type="match status" value="1"/>
</dbReference>
<dbReference type="Pfam" id="PF08977">
    <property type="entry name" value="BOFC_N"/>
    <property type="match status" value="1"/>
</dbReference>
<reference evidence="4 5" key="1">
    <citation type="submission" date="2016-05" db="EMBL/GenBank/DDBJ databases">
        <title>Complete Genome and Methylome Analysis of Psychrotrophic Bacterial Isolates from Antarctic Lake Untersee.</title>
        <authorList>
            <person name="Fomenkov A."/>
            <person name="Akimov V.N."/>
            <person name="Vasilyeva L.V."/>
            <person name="Andersen D."/>
            <person name="Vincze T."/>
            <person name="Roberts R.J."/>
        </authorList>
    </citation>
    <scope>NUCLEOTIDE SEQUENCE [LARGE SCALE GENOMIC DNA]</scope>
    <source>
        <strain evidence="4 5">U14-5</strain>
    </source>
</reference>
<dbReference type="AlphaFoldDB" id="A0A1L6ZH66"/>
<feature type="signal peptide" evidence="1">
    <location>
        <begin position="1"/>
        <end position="21"/>
    </location>
</feature>
<dbReference type="InterPro" id="IPR015071">
    <property type="entry name" value="BOFC_N"/>
</dbReference>
<evidence type="ECO:0000313" key="5">
    <source>
        <dbReference type="Proteomes" id="UP000185426"/>
    </source>
</evidence>
<gene>
    <name evidence="4" type="ORF">BSA145_08060</name>
</gene>
<dbReference type="Pfam" id="PF08955">
    <property type="entry name" value="BofC_C"/>
    <property type="match status" value="1"/>
</dbReference>
<accession>A0A1L6ZH66</accession>
<evidence type="ECO:0000259" key="3">
    <source>
        <dbReference type="Pfam" id="PF08977"/>
    </source>
</evidence>
<evidence type="ECO:0000259" key="2">
    <source>
        <dbReference type="Pfam" id="PF08955"/>
    </source>
</evidence>
<protein>
    <submittedName>
        <fullName evidence="4">Signaling peptide protein</fullName>
    </submittedName>
</protein>
<feature type="domain" description="Bypass-of-forespore C N-terminal" evidence="3">
    <location>
        <begin position="37"/>
        <end position="87"/>
    </location>
</feature>
<dbReference type="InterPro" id="IPR038117">
    <property type="entry name" value="BofC_C_sf"/>
</dbReference>
<sequence>MKVKMKCFVTGLIMTSVLFFAADMEGKEHLQKQSNSITVQLEKVYLDGDVSIERHRASLEDKDTFWAQYKGWTLVEQKEDFALFRKQIDDISPLSKANGYIGLSEDGVISTFHGRPDGWAEPIHLFFQIDTSRLESHVEKQLEQGIPFRTKDEFEHVLEVMKPYRNEVSF</sequence>
<dbReference type="Gene3D" id="3.10.20.420">
    <property type="entry name" value="Bypass-of-forespore C, N-terminal domain"/>
    <property type="match status" value="1"/>
</dbReference>